<comment type="similarity">
    <text evidence="1">Belongs to the LysR transcriptional regulatory family.</text>
</comment>
<feature type="domain" description="HTH lysR-type" evidence="5">
    <location>
        <begin position="1"/>
        <end position="58"/>
    </location>
</feature>
<dbReference type="EMBL" id="CATZAT010000007">
    <property type="protein sequence ID" value="CAJ0796778.1"/>
    <property type="molecule type" value="Genomic_DNA"/>
</dbReference>
<name>A0ABC8QFA6_9RALS</name>
<gene>
    <name evidence="6" type="primary">hdfR_9</name>
    <name evidence="6" type="ORF">LMG18096_03308</name>
</gene>
<dbReference type="Gene3D" id="1.10.10.10">
    <property type="entry name" value="Winged helix-like DNA-binding domain superfamily/Winged helix DNA-binding domain"/>
    <property type="match status" value="1"/>
</dbReference>
<protein>
    <submittedName>
        <fullName evidence="6">HTH-type transcriptional regulator HdfR</fullName>
    </submittedName>
</protein>
<evidence type="ECO:0000256" key="4">
    <source>
        <dbReference type="ARBA" id="ARBA00023163"/>
    </source>
</evidence>
<dbReference type="InterPro" id="IPR036388">
    <property type="entry name" value="WH-like_DNA-bd_sf"/>
</dbReference>
<dbReference type="PANTHER" id="PTHR30126">
    <property type="entry name" value="HTH-TYPE TRANSCRIPTIONAL REGULATOR"/>
    <property type="match status" value="1"/>
</dbReference>
<comment type="caution">
    <text evidence="6">The sequence shown here is derived from an EMBL/GenBank/DDBJ whole genome shotgun (WGS) entry which is preliminary data.</text>
</comment>
<organism evidence="6 7">
    <name type="scientific">Ralstonia holmesii</name>
    <dbReference type="NCBI Taxonomy" id="3058602"/>
    <lineage>
        <taxon>Bacteria</taxon>
        <taxon>Pseudomonadati</taxon>
        <taxon>Pseudomonadota</taxon>
        <taxon>Betaproteobacteria</taxon>
        <taxon>Burkholderiales</taxon>
        <taxon>Burkholderiaceae</taxon>
        <taxon>Ralstonia</taxon>
    </lineage>
</organism>
<dbReference type="AlphaFoldDB" id="A0ABC8QFA6"/>
<dbReference type="InterPro" id="IPR005119">
    <property type="entry name" value="LysR_subst-bd"/>
</dbReference>
<dbReference type="PROSITE" id="PS50931">
    <property type="entry name" value="HTH_LYSR"/>
    <property type="match status" value="1"/>
</dbReference>
<dbReference type="Gene3D" id="3.40.190.290">
    <property type="match status" value="1"/>
</dbReference>
<dbReference type="Pfam" id="PF03466">
    <property type="entry name" value="LysR_substrate"/>
    <property type="match status" value="1"/>
</dbReference>
<sequence>MNFKELEALYWAAQLGGFAPAADKLHTVQSAISKRIQELEEELGVRLFDRSGRSNRLTDKGHELVEYAKRLLDLRDEAMNNVANASVVTATLRIGVTELTAMTWLPKLTEAMQTRYPKVALEPDVDASVNLREKILADELDVAIVPDAYNEARFVCEPVGEVECVWMCKRGLVDHTRTMTLDELSRFTLLANRSGAGMIYERWFKSVGFAPAKRLSSNSVLALLSLAAAGMGVTYVQARCFERLLESGPLVELDVHPPLPNLGYVALYKTSRASELISTCVELAKASCDFSRIFPV</sequence>
<evidence type="ECO:0000256" key="3">
    <source>
        <dbReference type="ARBA" id="ARBA00023125"/>
    </source>
</evidence>
<dbReference type="Pfam" id="PF00126">
    <property type="entry name" value="HTH_1"/>
    <property type="match status" value="1"/>
</dbReference>
<dbReference type="Proteomes" id="UP001189663">
    <property type="component" value="Unassembled WGS sequence"/>
</dbReference>
<dbReference type="PANTHER" id="PTHR30126:SF77">
    <property type="entry name" value="TRANSCRIPTIONAL REGULATORY PROTEIN"/>
    <property type="match status" value="1"/>
</dbReference>
<accession>A0ABC8QFA6</accession>
<dbReference type="PRINTS" id="PR00039">
    <property type="entry name" value="HTHLYSR"/>
</dbReference>
<reference evidence="6 7" key="1">
    <citation type="submission" date="2023-07" db="EMBL/GenBank/DDBJ databases">
        <authorList>
            <person name="Peeters C."/>
        </authorList>
    </citation>
    <scope>NUCLEOTIDE SEQUENCE [LARGE SCALE GENOMIC DNA]</scope>
    <source>
        <strain evidence="6 7">LMG 18096</strain>
    </source>
</reference>
<dbReference type="FunFam" id="1.10.10.10:FF:000001">
    <property type="entry name" value="LysR family transcriptional regulator"/>
    <property type="match status" value="1"/>
</dbReference>
<dbReference type="CDD" id="cd05466">
    <property type="entry name" value="PBP2_LTTR_substrate"/>
    <property type="match status" value="1"/>
</dbReference>
<proteinExistence type="inferred from homology"/>
<keyword evidence="7" id="KW-1185">Reference proteome</keyword>
<keyword evidence="2" id="KW-0805">Transcription regulation</keyword>
<evidence type="ECO:0000259" key="5">
    <source>
        <dbReference type="PROSITE" id="PS50931"/>
    </source>
</evidence>
<dbReference type="InterPro" id="IPR000847">
    <property type="entry name" value="LysR_HTH_N"/>
</dbReference>
<dbReference type="SUPFAM" id="SSF46785">
    <property type="entry name" value="Winged helix' DNA-binding domain"/>
    <property type="match status" value="1"/>
</dbReference>
<dbReference type="GO" id="GO:0003677">
    <property type="term" value="F:DNA binding"/>
    <property type="evidence" value="ECO:0007669"/>
    <property type="project" value="UniProtKB-KW"/>
</dbReference>
<dbReference type="RefSeq" id="WP_316684262.1">
    <property type="nucleotide sequence ID" value="NZ_CATZAT010000007.1"/>
</dbReference>
<evidence type="ECO:0000313" key="7">
    <source>
        <dbReference type="Proteomes" id="UP001189663"/>
    </source>
</evidence>
<evidence type="ECO:0000313" key="6">
    <source>
        <dbReference type="EMBL" id="CAJ0796778.1"/>
    </source>
</evidence>
<dbReference type="InterPro" id="IPR036390">
    <property type="entry name" value="WH_DNA-bd_sf"/>
</dbReference>
<dbReference type="SUPFAM" id="SSF53850">
    <property type="entry name" value="Periplasmic binding protein-like II"/>
    <property type="match status" value="1"/>
</dbReference>
<evidence type="ECO:0000256" key="1">
    <source>
        <dbReference type="ARBA" id="ARBA00009437"/>
    </source>
</evidence>
<evidence type="ECO:0000256" key="2">
    <source>
        <dbReference type="ARBA" id="ARBA00023015"/>
    </source>
</evidence>
<keyword evidence="4" id="KW-0804">Transcription</keyword>
<keyword evidence="3" id="KW-0238">DNA-binding</keyword>